<dbReference type="OrthoDB" id="2449499at2"/>
<dbReference type="EMBL" id="AYJU01000015">
    <property type="protein sequence ID" value="EST55111.1"/>
    <property type="molecule type" value="Genomic_DNA"/>
</dbReference>
<dbReference type="CDD" id="cd09912">
    <property type="entry name" value="DLP_2"/>
    <property type="match status" value="1"/>
</dbReference>
<organism evidence="3 4">
    <name type="scientific">Brevibacillus panacihumi W25</name>
    <dbReference type="NCBI Taxonomy" id="1408254"/>
    <lineage>
        <taxon>Bacteria</taxon>
        <taxon>Bacillati</taxon>
        <taxon>Bacillota</taxon>
        <taxon>Bacilli</taxon>
        <taxon>Bacillales</taxon>
        <taxon>Paenibacillaceae</taxon>
        <taxon>Brevibacillus</taxon>
    </lineage>
</organism>
<proteinExistence type="predicted"/>
<dbReference type="PATRIC" id="fig|1408254.3.peg.2186"/>
<dbReference type="InterPro" id="IPR045063">
    <property type="entry name" value="Dynamin_N"/>
</dbReference>
<gene>
    <name evidence="3" type="ORF">T458_11105</name>
</gene>
<comment type="caution">
    <text evidence="3">The sequence shown here is derived from an EMBL/GenBank/DDBJ whole genome shotgun (WGS) entry which is preliminary data.</text>
</comment>
<dbReference type="STRING" id="1408254.T458_11105"/>
<dbReference type="SUPFAM" id="SSF52540">
    <property type="entry name" value="P-loop containing nucleoside triphosphate hydrolases"/>
    <property type="match status" value="1"/>
</dbReference>
<accession>V6M970</accession>
<evidence type="ECO:0000313" key="4">
    <source>
        <dbReference type="Proteomes" id="UP000017973"/>
    </source>
</evidence>
<feature type="domain" description="Dynamin N-terminal" evidence="2">
    <location>
        <begin position="40"/>
        <end position="199"/>
    </location>
</feature>
<feature type="transmembrane region" description="Helical" evidence="1">
    <location>
        <begin position="459"/>
        <end position="480"/>
    </location>
</feature>
<dbReference type="Gene3D" id="3.40.50.300">
    <property type="entry name" value="P-loop containing nucleotide triphosphate hydrolases"/>
    <property type="match status" value="1"/>
</dbReference>
<evidence type="ECO:0000313" key="3">
    <source>
        <dbReference type="EMBL" id="EST55111.1"/>
    </source>
</evidence>
<dbReference type="InterPro" id="IPR027417">
    <property type="entry name" value="P-loop_NTPase"/>
</dbReference>
<reference evidence="3 4" key="1">
    <citation type="journal article" date="2014" name="Genome Announc.">
        <title>Draft Genome Sequence of Brevibacillus panacihumi Strain W25, a Halotolerant Hydrocarbon-Degrading Bacterium.</title>
        <authorList>
            <person name="Wang X."/>
            <person name="Jin D."/>
            <person name="Zhou L."/>
            <person name="Wu L."/>
            <person name="An W."/>
            <person name="Chen Y."/>
            <person name="Zhao L."/>
        </authorList>
    </citation>
    <scope>NUCLEOTIDE SEQUENCE [LARGE SCALE GENOMIC DNA]</scope>
    <source>
        <strain evidence="3 4">W25</strain>
    </source>
</reference>
<evidence type="ECO:0000259" key="2">
    <source>
        <dbReference type="Pfam" id="PF00350"/>
    </source>
</evidence>
<dbReference type="PANTHER" id="PTHR43681">
    <property type="entry name" value="TRANSMEMBRANE GTPASE FZO"/>
    <property type="match status" value="1"/>
</dbReference>
<evidence type="ECO:0000256" key="1">
    <source>
        <dbReference type="SAM" id="Phobius"/>
    </source>
</evidence>
<dbReference type="Proteomes" id="UP000017973">
    <property type="component" value="Unassembled WGS sequence"/>
</dbReference>
<keyword evidence="4" id="KW-1185">Reference proteome</keyword>
<sequence>MNIEQITDKLVEISERMQHRAAINLLASIEDARKRNTFHVAVLGEFNRGKSSLINAILGKTLLPTDVLPMTACLHVLEYGHEETCTIVWKNRPAETIPLTQEALKSVGADGEEDVSQIQFIVIRLNHPLLYNGLTLLDTPGVNDVEASRVEMTYQVLPHCDAAIFLLDAAAPLTKSEADFLQNKVLHYQIESLLFVLSKADRLDEEELEEAMEGASERIHQLLGQEAHLVPFSANRVWQERANYAESAEVNRLFDRIQVLREQARQSFAKRQVSNLQLVCQMIDEQLAVEQTVLQLNHTKLVEYERALHSRRVELESAFTLLLASMDKVGRETLEQMFRASCARLEEKLVEDISYQLQIMEGDLEKFWNKNLPLQIERAIKQFAEEKAVEIKTYLDRFCQHVSSEYHRHFRTELLLTLGADSLQMPQWASASKGRGQHAVHQVMEQVLPVTIGMVAGNLILPGIGTIVGGALASVITTVVRGNQKEQMREALMEQVPDLVQGVITHYRREVEKTIEHWFVQMTATLESYHREQEEQLLATVQQHKDAASAPVPAFEQSELDRYRQTIEECEQMLMRGVQHV</sequence>
<keyword evidence="1" id="KW-1133">Transmembrane helix</keyword>
<dbReference type="HOGENOM" id="CLU_490825_0_0_9"/>
<dbReference type="PANTHER" id="PTHR43681:SF1">
    <property type="entry name" value="SARCALUMENIN"/>
    <property type="match status" value="1"/>
</dbReference>
<protein>
    <recommendedName>
        <fullName evidence="2">Dynamin N-terminal domain-containing protein</fullName>
    </recommendedName>
</protein>
<dbReference type="AlphaFoldDB" id="V6M970"/>
<keyword evidence="1" id="KW-0812">Transmembrane</keyword>
<keyword evidence="1" id="KW-0472">Membrane</keyword>
<dbReference type="InterPro" id="IPR051943">
    <property type="entry name" value="TRAFAC_Dynamin-like_GTPase"/>
</dbReference>
<dbReference type="eggNOG" id="COG0699">
    <property type="taxonomic scope" value="Bacteria"/>
</dbReference>
<dbReference type="RefSeq" id="WP_023556164.1">
    <property type="nucleotide sequence ID" value="NZ_KI629782.1"/>
</dbReference>
<name>V6M970_9BACL</name>
<dbReference type="Pfam" id="PF00350">
    <property type="entry name" value="Dynamin_N"/>
    <property type="match status" value="1"/>
</dbReference>